<dbReference type="AlphaFoldDB" id="A0AA38VKA4"/>
<comment type="similarity">
    <text evidence="2">Belongs to the peptidase C19 family.</text>
</comment>
<protein>
    <recommendedName>
        <fullName evidence="3">ubiquitinyl hydrolase 1</fullName>
        <ecNumber evidence="3">3.4.19.12</ecNumber>
    </recommendedName>
</protein>
<feature type="compositionally biased region" description="Polar residues" evidence="8">
    <location>
        <begin position="252"/>
        <end position="312"/>
    </location>
</feature>
<dbReference type="InterPro" id="IPR018200">
    <property type="entry name" value="USP_CS"/>
</dbReference>
<dbReference type="InterPro" id="IPR038765">
    <property type="entry name" value="Papain-like_cys_pep_sf"/>
</dbReference>
<comment type="catalytic activity">
    <reaction evidence="1">
        <text>Thiol-dependent hydrolysis of ester, thioester, amide, peptide and isopeptide bonds formed by the C-terminal Gly of ubiquitin (a 76-residue protein attached to proteins as an intracellular targeting signal).</text>
        <dbReference type="EC" id="3.4.19.12"/>
    </reaction>
</comment>
<feature type="compositionally biased region" description="Polar residues" evidence="8">
    <location>
        <begin position="767"/>
        <end position="783"/>
    </location>
</feature>
<feature type="compositionally biased region" description="Basic and acidic residues" evidence="8">
    <location>
        <begin position="938"/>
        <end position="949"/>
    </location>
</feature>
<feature type="compositionally biased region" description="Polar residues" evidence="8">
    <location>
        <begin position="950"/>
        <end position="959"/>
    </location>
</feature>
<reference evidence="10" key="1">
    <citation type="submission" date="2022-07" db="EMBL/GenBank/DDBJ databases">
        <title>Fungi with potential for degradation of polypropylene.</title>
        <authorList>
            <person name="Gostincar C."/>
        </authorList>
    </citation>
    <scope>NUCLEOTIDE SEQUENCE</scope>
    <source>
        <strain evidence="10">EXF-13308</strain>
    </source>
</reference>
<dbReference type="GO" id="GO:0006508">
    <property type="term" value="P:proteolysis"/>
    <property type="evidence" value="ECO:0007669"/>
    <property type="project" value="UniProtKB-KW"/>
</dbReference>
<evidence type="ECO:0000256" key="8">
    <source>
        <dbReference type="SAM" id="MobiDB-lite"/>
    </source>
</evidence>
<organism evidence="10 11">
    <name type="scientific">Pleurostoma richardsiae</name>
    <dbReference type="NCBI Taxonomy" id="41990"/>
    <lineage>
        <taxon>Eukaryota</taxon>
        <taxon>Fungi</taxon>
        <taxon>Dikarya</taxon>
        <taxon>Ascomycota</taxon>
        <taxon>Pezizomycotina</taxon>
        <taxon>Sordariomycetes</taxon>
        <taxon>Sordariomycetidae</taxon>
        <taxon>Calosphaeriales</taxon>
        <taxon>Pleurostomataceae</taxon>
        <taxon>Pleurostoma</taxon>
    </lineage>
</organism>
<dbReference type="EMBL" id="JANBVO010000035">
    <property type="protein sequence ID" value="KAJ9137299.1"/>
    <property type="molecule type" value="Genomic_DNA"/>
</dbReference>
<evidence type="ECO:0000256" key="5">
    <source>
        <dbReference type="ARBA" id="ARBA00022786"/>
    </source>
</evidence>
<dbReference type="InterPro" id="IPR050185">
    <property type="entry name" value="Ub_carboxyl-term_hydrolase"/>
</dbReference>
<feature type="compositionally biased region" description="Acidic residues" evidence="8">
    <location>
        <begin position="178"/>
        <end position="187"/>
    </location>
</feature>
<keyword evidence="4" id="KW-0645">Protease</keyword>
<dbReference type="GO" id="GO:0004843">
    <property type="term" value="F:cysteine-type deubiquitinase activity"/>
    <property type="evidence" value="ECO:0007669"/>
    <property type="project" value="UniProtKB-EC"/>
</dbReference>
<proteinExistence type="inferred from homology"/>
<dbReference type="InterPro" id="IPR001394">
    <property type="entry name" value="Peptidase_C19_UCH"/>
</dbReference>
<feature type="region of interest" description="Disordered" evidence="8">
    <location>
        <begin position="712"/>
        <end position="783"/>
    </location>
</feature>
<keyword evidence="7" id="KW-0788">Thiol protease</keyword>
<comment type="caution">
    <text evidence="10">The sequence shown here is derived from an EMBL/GenBank/DDBJ whole genome shotgun (WGS) entry which is preliminary data.</text>
</comment>
<accession>A0AA38VKA4</accession>
<gene>
    <name evidence="10" type="ORF">NKR23_g9178</name>
</gene>
<evidence type="ECO:0000259" key="9">
    <source>
        <dbReference type="PROSITE" id="PS50235"/>
    </source>
</evidence>
<dbReference type="Pfam" id="PF00443">
    <property type="entry name" value="UCH"/>
    <property type="match status" value="1"/>
</dbReference>
<dbReference type="Proteomes" id="UP001174694">
    <property type="component" value="Unassembled WGS sequence"/>
</dbReference>
<dbReference type="PROSITE" id="PS50235">
    <property type="entry name" value="USP_3"/>
    <property type="match status" value="1"/>
</dbReference>
<evidence type="ECO:0000256" key="7">
    <source>
        <dbReference type="ARBA" id="ARBA00022807"/>
    </source>
</evidence>
<feature type="compositionally biased region" description="Polar residues" evidence="8">
    <location>
        <begin position="220"/>
        <end position="232"/>
    </location>
</feature>
<feature type="compositionally biased region" description="Basic and acidic residues" evidence="8">
    <location>
        <begin position="188"/>
        <end position="198"/>
    </location>
</feature>
<sequence>MDLKVRLAFNTSSTKKRKISREPTGEDILPSCEEDLNPCFSFSADQQQQLSSGLSSPTYVRGDSLPASSLPRRLQVQTTTNYCFAASDATSSAASSPAAASTDLSRDTDRLADFFPAEPENSSLLAASSLRAVMNGSADYPRSASPLKRRASSLDREEDADSREDVDMIPVPPVEAPPEADDDVDEGVDVKEEVRQSVEVDDVVPDDTMQEEEHADARPNSPSSLSVETGTTGIAPLIDDTNSMDTAGGSPVTDQISLVDTAGPSPTTEQSNAIDTSGPSSVTEPIVSMETSDASPAADSTTTVDTPATSMNPERAKALDSLGPLTRGRTQRTGRTWGCVGLSNMGNTCYLNSALQCLIAVPELTQYLRTGEGFEDLNVENPIGYSGEVARAYMRLLEEIFRWPPPSSVTPSNFRRTIGKYRRAFAGCEQQDSQEFIGFLLDGLQEDLSRVKSKPYIEKPESTDDMISNPEAIREMAEKVWDITKKRNDSVIADLFTGMYKSTLVCPECGKVSITFDPFNNLTLPLPVENAWTKAVKFFPLNDRPVKINVEIDKSSSILALKQFISSRVGVPVERLFAAEEFRDKFFKIYDDNSCVNDEIQSSDTPTIHELEAAPTNANPLKKKKKPRSLLLDQEDVAETPSWDSPLAERMVVPVIHRQNPPGSSFRPRGKRDSPTVPPHFILLTPEEARNEDAIRRKILEKVATFSTWPNFSELEDSDSGESTDPDLTLADASDADLSGDGKGETVVAKSVEGEEDMVDVSRKDASPQTHPEQTNGEKFPQQLKTFNTRRPSWVNPSVFLDGIVQNMFQLSYFKEHGSTVPSGWSAVSDNTHLPRLETRKPEIPITVEPDDDDADSPSTWGNGTASEEDTNTEDAPSPVTRMNDESSDEDEPQFPPVQNLPLRSPQGTRPNLKGGRGGKKKMKSYKTYSKKGKKRLDKQMRAASRHQEPQTYQAQDTMESGPDDGPLIRLGEGLVVDWDPEAYDVLFGKTPSDNMDGRGAATFVSPPTLLDPVLDAKKKARAARGKKGITLDDCLDEFEKEEILSEQDMWYCPRCKDHRRASKKFDLWKTPDILIVHLKRFSASGWRREKIDTLVDYPVEGLDLTKRVLDRHTGKEEIYDLIAVDKHWGSLNGGHYTAVTKNFIDGCWYDYNDTIVSKVSDASKAVTTAAYLLFYRRRTSGGEPLGGPRFKEVKETWEKTLQEKEADSE</sequence>
<feature type="region of interest" description="Disordered" evidence="8">
    <location>
        <begin position="137"/>
        <end position="328"/>
    </location>
</feature>
<keyword evidence="6" id="KW-0378">Hydrolase</keyword>
<keyword evidence="5" id="KW-0833">Ubl conjugation pathway</keyword>
<evidence type="ECO:0000313" key="10">
    <source>
        <dbReference type="EMBL" id="KAJ9137299.1"/>
    </source>
</evidence>
<feature type="compositionally biased region" description="Basic and acidic residues" evidence="8">
    <location>
        <begin position="833"/>
        <end position="843"/>
    </location>
</feature>
<feature type="domain" description="USP" evidence="9">
    <location>
        <begin position="340"/>
        <end position="1179"/>
    </location>
</feature>
<feature type="compositionally biased region" description="Acidic residues" evidence="8">
    <location>
        <begin position="199"/>
        <end position="210"/>
    </location>
</feature>
<feature type="compositionally biased region" description="Polar residues" evidence="8">
    <location>
        <begin position="820"/>
        <end position="832"/>
    </location>
</feature>
<feature type="compositionally biased region" description="Acidic residues" evidence="8">
    <location>
        <begin position="714"/>
        <end position="725"/>
    </location>
</feature>
<dbReference type="PROSITE" id="PS00973">
    <property type="entry name" value="USP_2"/>
    <property type="match status" value="1"/>
</dbReference>
<dbReference type="InterPro" id="IPR028889">
    <property type="entry name" value="USP"/>
</dbReference>
<dbReference type="PANTHER" id="PTHR21646">
    <property type="entry name" value="UBIQUITIN CARBOXYL-TERMINAL HYDROLASE"/>
    <property type="match status" value="1"/>
</dbReference>
<feature type="region of interest" description="Disordered" evidence="8">
    <location>
        <begin position="820"/>
        <end position="965"/>
    </location>
</feature>
<keyword evidence="11" id="KW-1185">Reference proteome</keyword>
<feature type="compositionally biased region" description="Low complexity" evidence="8">
    <location>
        <begin position="726"/>
        <end position="739"/>
    </location>
</feature>
<feature type="compositionally biased region" description="Basic residues" evidence="8">
    <location>
        <begin position="917"/>
        <end position="937"/>
    </location>
</feature>
<feature type="region of interest" description="Disordered" evidence="8">
    <location>
        <begin position="613"/>
        <end position="633"/>
    </location>
</feature>
<name>A0AA38VKA4_9PEZI</name>
<dbReference type="PROSITE" id="PS00972">
    <property type="entry name" value="USP_1"/>
    <property type="match status" value="1"/>
</dbReference>
<evidence type="ECO:0000256" key="1">
    <source>
        <dbReference type="ARBA" id="ARBA00000707"/>
    </source>
</evidence>
<feature type="compositionally biased region" description="Polar residues" evidence="8">
    <location>
        <begin position="857"/>
        <end position="866"/>
    </location>
</feature>
<evidence type="ECO:0000313" key="11">
    <source>
        <dbReference type="Proteomes" id="UP001174694"/>
    </source>
</evidence>
<dbReference type="GO" id="GO:0016579">
    <property type="term" value="P:protein deubiquitination"/>
    <property type="evidence" value="ECO:0007669"/>
    <property type="project" value="InterPro"/>
</dbReference>
<evidence type="ECO:0000256" key="4">
    <source>
        <dbReference type="ARBA" id="ARBA00022670"/>
    </source>
</evidence>
<evidence type="ECO:0000256" key="6">
    <source>
        <dbReference type="ARBA" id="ARBA00022801"/>
    </source>
</evidence>
<dbReference type="EC" id="3.4.19.12" evidence="3"/>
<evidence type="ECO:0000256" key="2">
    <source>
        <dbReference type="ARBA" id="ARBA00009085"/>
    </source>
</evidence>
<dbReference type="PANTHER" id="PTHR21646:SF24">
    <property type="entry name" value="UBIQUITIN CARBOXYL-TERMINAL HYDROLASE"/>
    <property type="match status" value="1"/>
</dbReference>
<dbReference type="CDD" id="cd02674">
    <property type="entry name" value="Peptidase_C19R"/>
    <property type="match status" value="1"/>
</dbReference>
<dbReference type="Gene3D" id="3.90.70.10">
    <property type="entry name" value="Cysteine proteinases"/>
    <property type="match status" value="2"/>
</dbReference>
<evidence type="ECO:0000256" key="3">
    <source>
        <dbReference type="ARBA" id="ARBA00012759"/>
    </source>
</evidence>
<feature type="region of interest" description="Disordered" evidence="8">
    <location>
        <begin position="657"/>
        <end position="680"/>
    </location>
</feature>
<dbReference type="SUPFAM" id="SSF54001">
    <property type="entry name" value="Cysteine proteinases"/>
    <property type="match status" value="1"/>
</dbReference>